<dbReference type="KEGG" id="vg:26613470"/>
<accession>A0A0K2CYH3</accession>
<dbReference type="EMBL" id="KT361651">
    <property type="protein sequence ID" value="ALA12411.1"/>
    <property type="molecule type" value="Genomic_DNA"/>
</dbReference>
<feature type="compositionally biased region" description="Basic and acidic residues" evidence="1">
    <location>
        <begin position="13"/>
        <end position="31"/>
    </location>
</feature>
<protein>
    <submittedName>
        <fullName evidence="2">Uncharacterized protein</fullName>
    </submittedName>
</protein>
<name>A0A0K2CYH3_9CAUD</name>
<organism evidence="2 3">
    <name type="scientific">Paenibacillus phage Harrison</name>
    <dbReference type="NCBI Taxonomy" id="1636257"/>
    <lineage>
        <taxon>Viruses</taxon>
        <taxon>Duplodnaviria</taxon>
        <taxon>Heunggongvirae</taxon>
        <taxon>Uroviricota</taxon>
        <taxon>Caudoviricetes</taxon>
        <taxon>Gochnauervirinae</taxon>
        <taxon>Harrisonvirus</taxon>
        <taxon>Harrisonvirus harrison</taxon>
    </lineage>
</organism>
<reference evidence="2 3" key="1">
    <citation type="journal article" date="2015" name="Genome Announc.">
        <title>Complete Genome Sequences of Nine Phages Capable of Infecting Paenibacillus larvae, the Causative Agent of American Foulbrood Disease in Honeybees.</title>
        <authorList>
            <person name="Tsourkas P.K."/>
            <person name="Yost D.G."/>
            <person name="Krohn A."/>
            <person name="LeBlanc L."/>
            <person name="Zhang A."/>
            <person name="Stamereilers C."/>
            <person name="Amy P.S."/>
        </authorList>
    </citation>
    <scope>NUCLEOTIDE SEQUENCE [LARGE SCALE GENOMIC DNA]</scope>
</reference>
<gene>
    <name evidence="2" type="ORF">HARRISON_6</name>
</gene>
<dbReference type="Proteomes" id="UP000204186">
    <property type="component" value="Segment"/>
</dbReference>
<evidence type="ECO:0000313" key="2">
    <source>
        <dbReference type="EMBL" id="ALA12411.1"/>
    </source>
</evidence>
<feature type="region of interest" description="Disordered" evidence="1">
    <location>
        <begin position="1"/>
        <end position="51"/>
    </location>
</feature>
<keyword evidence="3" id="KW-1185">Reference proteome</keyword>
<sequence>MLKLKLPNPSPGEPERPDKPEQPEQPKKELAEAEPAGTPKPKRRKADDVNG</sequence>
<evidence type="ECO:0000313" key="3">
    <source>
        <dbReference type="Proteomes" id="UP000204186"/>
    </source>
</evidence>
<dbReference type="GeneID" id="26613470"/>
<dbReference type="RefSeq" id="YP_009193819.1">
    <property type="nucleotide sequence ID" value="NC_028746.1"/>
</dbReference>
<proteinExistence type="predicted"/>
<evidence type="ECO:0000256" key="1">
    <source>
        <dbReference type="SAM" id="MobiDB-lite"/>
    </source>
</evidence>